<dbReference type="GO" id="GO:0006357">
    <property type="term" value="P:regulation of transcription by RNA polymerase II"/>
    <property type="evidence" value="ECO:0007669"/>
    <property type="project" value="TreeGrafter"/>
</dbReference>
<dbReference type="OrthoDB" id="1900170at2759"/>
<dbReference type="GO" id="GO:1990837">
    <property type="term" value="F:sequence-specific double-stranded DNA binding"/>
    <property type="evidence" value="ECO:0007669"/>
    <property type="project" value="TreeGrafter"/>
</dbReference>
<evidence type="ECO:0000256" key="1">
    <source>
        <dbReference type="SAM" id="MobiDB-lite"/>
    </source>
</evidence>
<name>A0A7J7KV51_9MAGN</name>
<accession>A0A7J7KV51</accession>
<dbReference type="PANTHER" id="PTHR34396">
    <property type="entry name" value="OS03G0264950 PROTEIN-RELATED"/>
    <property type="match status" value="1"/>
</dbReference>
<protein>
    <recommendedName>
        <fullName evidence="4">BED-type domain-containing protein</fullName>
    </recommendedName>
</protein>
<dbReference type="SMART" id="SM00614">
    <property type="entry name" value="ZnF_BED"/>
    <property type="match status" value="1"/>
</dbReference>
<comment type="caution">
    <text evidence="2">The sequence shown here is derived from an EMBL/GenBank/DDBJ whole genome shotgun (WGS) entry which is preliminary data.</text>
</comment>
<organism evidence="2 3">
    <name type="scientific">Kingdonia uniflora</name>
    <dbReference type="NCBI Taxonomy" id="39325"/>
    <lineage>
        <taxon>Eukaryota</taxon>
        <taxon>Viridiplantae</taxon>
        <taxon>Streptophyta</taxon>
        <taxon>Embryophyta</taxon>
        <taxon>Tracheophyta</taxon>
        <taxon>Spermatophyta</taxon>
        <taxon>Magnoliopsida</taxon>
        <taxon>Ranunculales</taxon>
        <taxon>Circaeasteraceae</taxon>
        <taxon>Kingdonia</taxon>
    </lineage>
</organism>
<dbReference type="GO" id="GO:0005634">
    <property type="term" value="C:nucleus"/>
    <property type="evidence" value="ECO:0007669"/>
    <property type="project" value="TreeGrafter"/>
</dbReference>
<gene>
    <name evidence="2" type="ORF">GIB67_010048</name>
</gene>
<dbReference type="EMBL" id="JACGCM010002885">
    <property type="protein sequence ID" value="KAF6134249.1"/>
    <property type="molecule type" value="Genomic_DNA"/>
</dbReference>
<dbReference type="PANTHER" id="PTHR34396:SF25">
    <property type="entry name" value="BOUNDARY ELEMENT ASSOCIATED FACTOR"/>
    <property type="match status" value="1"/>
</dbReference>
<evidence type="ECO:0000313" key="3">
    <source>
        <dbReference type="Proteomes" id="UP000541444"/>
    </source>
</evidence>
<evidence type="ECO:0008006" key="4">
    <source>
        <dbReference type="Google" id="ProtNLM"/>
    </source>
</evidence>
<sequence>MVFFLFDRIYVMSNSTPSSPTPNDVIMPDDTNQKNKHERSLRSTVWLEFDRKRKPDGKVAVTCHHCKKILKAVGGNQTLYLRNHLKRCLFRKNKQSGQPQIVNKLNSNNNTSSIKIWKFSQARSSADLGRMIIKHEYPFKKVEHEYFKLFVNLNPQFKLISRNTLKSDCMERKIVQVLG</sequence>
<dbReference type="AlphaFoldDB" id="A0A7J7KV51"/>
<keyword evidence="3" id="KW-1185">Reference proteome</keyword>
<reference evidence="2 3" key="1">
    <citation type="journal article" date="2020" name="IScience">
        <title>Genome Sequencing of the Endangered Kingdonia uniflora (Circaeasteraceae, Ranunculales) Reveals Potential Mechanisms of Evolutionary Specialization.</title>
        <authorList>
            <person name="Sun Y."/>
            <person name="Deng T."/>
            <person name="Zhang A."/>
            <person name="Moore M.J."/>
            <person name="Landis J.B."/>
            <person name="Lin N."/>
            <person name="Zhang H."/>
            <person name="Zhang X."/>
            <person name="Huang J."/>
            <person name="Zhang X."/>
            <person name="Sun H."/>
            <person name="Wang H."/>
        </authorList>
    </citation>
    <scope>NUCLEOTIDE SEQUENCE [LARGE SCALE GENOMIC DNA]</scope>
    <source>
        <strain evidence="2">TB1705</strain>
        <tissue evidence="2">Leaf</tissue>
    </source>
</reference>
<dbReference type="Proteomes" id="UP000541444">
    <property type="component" value="Unassembled WGS sequence"/>
</dbReference>
<feature type="region of interest" description="Disordered" evidence="1">
    <location>
        <begin position="16"/>
        <end position="38"/>
    </location>
</feature>
<evidence type="ECO:0000313" key="2">
    <source>
        <dbReference type="EMBL" id="KAF6134249.1"/>
    </source>
</evidence>
<dbReference type="InterPro" id="IPR053031">
    <property type="entry name" value="Cuticle_assoc_protein"/>
</dbReference>
<proteinExistence type="predicted"/>